<dbReference type="SUPFAM" id="SSF56519">
    <property type="entry name" value="Penicillin binding protein dimerisation domain"/>
    <property type="match status" value="1"/>
</dbReference>
<dbReference type="Pfam" id="PF03717">
    <property type="entry name" value="PBP_dimer"/>
    <property type="match status" value="1"/>
</dbReference>
<keyword evidence="2" id="KW-0645">Protease</keyword>
<evidence type="ECO:0000256" key="5">
    <source>
        <dbReference type="SAM" id="Phobius"/>
    </source>
</evidence>
<dbReference type="KEGG" id="pcor:KS4_11680"/>
<organism evidence="8 9">
    <name type="scientific">Poriferisphaera corsica</name>
    <dbReference type="NCBI Taxonomy" id="2528020"/>
    <lineage>
        <taxon>Bacteria</taxon>
        <taxon>Pseudomonadati</taxon>
        <taxon>Planctomycetota</taxon>
        <taxon>Phycisphaerae</taxon>
        <taxon>Phycisphaerales</taxon>
        <taxon>Phycisphaeraceae</taxon>
        <taxon>Poriferisphaera</taxon>
    </lineage>
</organism>
<keyword evidence="9" id="KW-1185">Reference proteome</keyword>
<dbReference type="EC" id="2.4.1.129" evidence="8"/>
<feature type="domain" description="Penicillin-binding protein transpeptidase" evidence="6">
    <location>
        <begin position="328"/>
        <end position="640"/>
    </location>
</feature>
<keyword evidence="3 5" id="KW-0472">Membrane</keyword>
<evidence type="ECO:0000256" key="4">
    <source>
        <dbReference type="SAM" id="MobiDB-lite"/>
    </source>
</evidence>
<proteinExistence type="predicted"/>
<evidence type="ECO:0000256" key="2">
    <source>
        <dbReference type="ARBA" id="ARBA00022645"/>
    </source>
</evidence>
<dbReference type="GO" id="GO:0004180">
    <property type="term" value="F:carboxypeptidase activity"/>
    <property type="evidence" value="ECO:0007669"/>
    <property type="project" value="UniProtKB-KW"/>
</dbReference>
<dbReference type="Gene3D" id="3.30.450.330">
    <property type="match status" value="1"/>
</dbReference>
<dbReference type="InterPro" id="IPR012338">
    <property type="entry name" value="Beta-lactam/transpept-like"/>
</dbReference>
<dbReference type="GO" id="GO:0071555">
    <property type="term" value="P:cell wall organization"/>
    <property type="evidence" value="ECO:0007669"/>
    <property type="project" value="TreeGrafter"/>
</dbReference>
<accession>A0A517YSD4</accession>
<name>A0A517YSD4_9BACT</name>
<keyword evidence="5" id="KW-0812">Transmembrane</keyword>
<dbReference type="Gene3D" id="3.90.1310.10">
    <property type="entry name" value="Penicillin-binding protein 2a (Domain 2)"/>
    <property type="match status" value="1"/>
</dbReference>
<dbReference type="InterPro" id="IPR036138">
    <property type="entry name" value="PBP_dimer_sf"/>
</dbReference>
<dbReference type="InterPro" id="IPR001460">
    <property type="entry name" value="PCN-bd_Tpept"/>
</dbReference>
<reference evidence="8 9" key="1">
    <citation type="submission" date="2019-02" db="EMBL/GenBank/DDBJ databases">
        <title>Deep-cultivation of Planctomycetes and their phenomic and genomic characterization uncovers novel biology.</title>
        <authorList>
            <person name="Wiegand S."/>
            <person name="Jogler M."/>
            <person name="Boedeker C."/>
            <person name="Pinto D."/>
            <person name="Vollmers J."/>
            <person name="Rivas-Marin E."/>
            <person name="Kohn T."/>
            <person name="Peeters S.H."/>
            <person name="Heuer A."/>
            <person name="Rast P."/>
            <person name="Oberbeckmann S."/>
            <person name="Bunk B."/>
            <person name="Jeske O."/>
            <person name="Meyerdierks A."/>
            <person name="Storesund J.E."/>
            <person name="Kallscheuer N."/>
            <person name="Luecker S."/>
            <person name="Lage O.M."/>
            <person name="Pohl T."/>
            <person name="Merkel B.J."/>
            <person name="Hornburger P."/>
            <person name="Mueller R.-W."/>
            <person name="Bruemmer F."/>
            <person name="Labrenz M."/>
            <person name="Spormann A.M."/>
            <person name="Op den Camp H."/>
            <person name="Overmann J."/>
            <person name="Amann R."/>
            <person name="Jetten M.S.M."/>
            <person name="Mascher T."/>
            <person name="Medema M.H."/>
            <person name="Devos D.P."/>
            <person name="Kaster A.-K."/>
            <person name="Ovreas L."/>
            <person name="Rohde M."/>
            <person name="Galperin M.Y."/>
            <person name="Jogler C."/>
        </authorList>
    </citation>
    <scope>NUCLEOTIDE SEQUENCE [LARGE SCALE GENOMIC DNA]</scope>
    <source>
        <strain evidence="8 9">KS4</strain>
    </source>
</reference>
<dbReference type="Gene3D" id="3.40.710.10">
    <property type="entry name" value="DD-peptidase/beta-lactamase superfamily"/>
    <property type="match status" value="1"/>
</dbReference>
<dbReference type="OrthoDB" id="9770103at2"/>
<evidence type="ECO:0000259" key="7">
    <source>
        <dbReference type="Pfam" id="PF03717"/>
    </source>
</evidence>
<evidence type="ECO:0000256" key="1">
    <source>
        <dbReference type="ARBA" id="ARBA00004370"/>
    </source>
</evidence>
<sequence length="670" mass="74308">MQDGLFDHLPDDHGSTPSPTPSSADHNDPAQNQPTSGATDTTDPNELPNRELGEGGLFSIRGGAGKNMRHISAPPMKAFEKGDETAGANRVLRFGIFMAIIITLLFSVLIYRVAQLQTNPEERLVKQLGRNYAKVPLLERRGTITDRKGRPLAVSRIKKKLFIDPKLIADRGIFTDIITHEFGYDPLWIDKLMSRNPKSRYVVIDKALTDERLETFKRLKLSGLALDDAPVRDYPQGKTAGAIIGFVGDEGVGLSGLELALDKRLTGQKGKFVYMRDSRGRAIGIDSERFQPNQNGENIRLSIDSVIQSMAEDVLDRLTKHFNSPLAMMVVINPRTGEILAMASTPSFDPRTFRTANLELQKNRCVTDVFEPGSIFKPIIWSGITQLGKVKPGETFTTEQGRWTTSYGRLIRDATTPKKSKYTWEEVLVNSSNIGMGKATNRITLQQLHEIVSAFGFGKKTGSNLPGEVSGLFPSWQVWNRRSTEKGWKNYTKHSIPFGQQISVTALQITTAIAAIANDGILIQPTIEARDPFAPMYVEKRVLSTPVAQFTREVMRRQILEGGGRNAISNKYEFFGKTGTAQLVNPGKGYFQDRYFSSFVAGAPLDDPQLVIGCFVKDPDKSVAHYGGQVATPAVREVMEASLQYLGIPPKTTDEIYKAEKDWPKAQPQE</sequence>
<dbReference type="InterPro" id="IPR050515">
    <property type="entry name" value="Beta-lactam/transpept"/>
</dbReference>
<evidence type="ECO:0000313" key="9">
    <source>
        <dbReference type="Proteomes" id="UP000317369"/>
    </source>
</evidence>
<dbReference type="SUPFAM" id="SSF56601">
    <property type="entry name" value="beta-lactamase/transpeptidase-like"/>
    <property type="match status" value="1"/>
</dbReference>
<dbReference type="GO" id="GO:0008658">
    <property type="term" value="F:penicillin binding"/>
    <property type="evidence" value="ECO:0007669"/>
    <property type="project" value="InterPro"/>
</dbReference>
<dbReference type="AlphaFoldDB" id="A0A517YSD4"/>
<keyword evidence="5" id="KW-1133">Transmembrane helix</keyword>
<feature type="compositionally biased region" description="Polar residues" evidence="4">
    <location>
        <begin position="15"/>
        <end position="44"/>
    </location>
</feature>
<dbReference type="GO" id="GO:0005886">
    <property type="term" value="C:plasma membrane"/>
    <property type="evidence" value="ECO:0007669"/>
    <property type="project" value="TreeGrafter"/>
</dbReference>
<dbReference type="EMBL" id="CP036425">
    <property type="protein sequence ID" value="QDU33126.1"/>
    <property type="molecule type" value="Genomic_DNA"/>
</dbReference>
<keyword evidence="2" id="KW-0378">Hydrolase</keyword>
<dbReference type="PANTHER" id="PTHR30627:SF1">
    <property type="entry name" value="PEPTIDOGLYCAN D,D-TRANSPEPTIDASE FTSI"/>
    <property type="match status" value="1"/>
</dbReference>
<feature type="domain" description="Penicillin-binding protein dimerisation" evidence="7">
    <location>
        <begin position="141"/>
        <end position="283"/>
    </location>
</feature>
<keyword evidence="8" id="KW-0328">Glycosyltransferase</keyword>
<keyword evidence="8" id="KW-0808">Transferase</keyword>
<evidence type="ECO:0000259" key="6">
    <source>
        <dbReference type="Pfam" id="PF00905"/>
    </source>
</evidence>
<keyword evidence="2" id="KW-0121">Carboxypeptidase</keyword>
<dbReference type="GO" id="GO:0016757">
    <property type="term" value="F:glycosyltransferase activity"/>
    <property type="evidence" value="ECO:0007669"/>
    <property type="project" value="UniProtKB-KW"/>
</dbReference>
<feature type="region of interest" description="Disordered" evidence="4">
    <location>
        <begin position="1"/>
        <end position="66"/>
    </location>
</feature>
<evidence type="ECO:0000256" key="3">
    <source>
        <dbReference type="ARBA" id="ARBA00023136"/>
    </source>
</evidence>
<feature type="compositionally biased region" description="Basic and acidic residues" evidence="4">
    <location>
        <begin position="1"/>
        <end position="14"/>
    </location>
</feature>
<dbReference type="Pfam" id="PF00905">
    <property type="entry name" value="Transpeptidase"/>
    <property type="match status" value="1"/>
</dbReference>
<comment type="subcellular location">
    <subcellularLocation>
        <location evidence="1">Membrane</location>
    </subcellularLocation>
</comment>
<dbReference type="Proteomes" id="UP000317369">
    <property type="component" value="Chromosome"/>
</dbReference>
<feature type="transmembrane region" description="Helical" evidence="5">
    <location>
        <begin position="91"/>
        <end position="114"/>
    </location>
</feature>
<protein>
    <submittedName>
        <fullName evidence="8">Peptidoglycan D,D-transpeptidase FtsI</fullName>
        <ecNumber evidence="8">2.4.1.129</ecNumber>
    </submittedName>
</protein>
<evidence type="ECO:0000313" key="8">
    <source>
        <dbReference type="EMBL" id="QDU33126.1"/>
    </source>
</evidence>
<dbReference type="InterPro" id="IPR005311">
    <property type="entry name" value="PBP_dimer"/>
</dbReference>
<dbReference type="PANTHER" id="PTHR30627">
    <property type="entry name" value="PEPTIDOGLYCAN D,D-TRANSPEPTIDASE"/>
    <property type="match status" value="1"/>
</dbReference>
<gene>
    <name evidence="8" type="primary">ftsI</name>
    <name evidence="8" type="ORF">KS4_11680</name>
</gene>
<dbReference type="RefSeq" id="WP_145075750.1">
    <property type="nucleotide sequence ID" value="NZ_CP036425.1"/>
</dbReference>